<evidence type="ECO:0000256" key="2">
    <source>
        <dbReference type="ARBA" id="ARBA00022840"/>
    </source>
</evidence>
<dbReference type="CDD" id="cd00009">
    <property type="entry name" value="AAA"/>
    <property type="match status" value="1"/>
</dbReference>
<dbReference type="SUPFAM" id="SSF55781">
    <property type="entry name" value="GAF domain-like"/>
    <property type="match status" value="1"/>
</dbReference>
<name>A0ABV3N7H7_9GAMM</name>
<dbReference type="InterPro" id="IPR002078">
    <property type="entry name" value="Sigma_54_int"/>
</dbReference>
<dbReference type="InterPro" id="IPR009057">
    <property type="entry name" value="Homeodomain-like_sf"/>
</dbReference>
<dbReference type="Gene3D" id="1.10.8.60">
    <property type="match status" value="1"/>
</dbReference>
<dbReference type="PANTHER" id="PTHR32071:SF57">
    <property type="entry name" value="C4-DICARBOXYLATE TRANSPORT TRANSCRIPTIONAL REGULATORY PROTEIN DCTD"/>
    <property type="match status" value="1"/>
</dbReference>
<dbReference type="InterPro" id="IPR027417">
    <property type="entry name" value="P-loop_NTPase"/>
</dbReference>
<protein>
    <submittedName>
        <fullName evidence="7">Sigma 54-interacting transcriptional regulator</fullName>
    </submittedName>
</protein>
<evidence type="ECO:0000313" key="8">
    <source>
        <dbReference type="Proteomes" id="UP001554567"/>
    </source>
</evidence>
<dbReference type="InterPro" id="IPR025944">
    <property type="entry name" value="Sigma_54_int_dom_CS"/>
</dbReference>
<dbReference type="InterPro" id="IPR025662">
    <property type="entry name" value="Sigma_54_int_dom_ATP-bd_1"/>
</dbReference>
<evidence type="ECO:0000256" key="3">
    <source>
        <dbReference type="ARBA" id="ARBA00023015"/>
    </source>
</evidence>
<dbReference type="SUPFAM" id="SSF52540">
    <property type="entry name" value="P-loop containing nucleoside triphosphate hydrolases"/>
    <property type="match status" value="1"/>
</dbReference>
<gene>
    <name evidence="7" type="ORF">ABW286_21830</name>
</gene>
<keyword evidence="4" id="KW-0238">DNA-binding</keyword>
<reference evidence="7 8" key="1">
    <citation type="submission" date="2024-07" db="EMBL/GenBank/DDBJ databases">
        <authorList>
            <person name="Dulla G.F.J."/>
            <person name="Delorm J.G."/>
        </authorList>
    </citation>
    <scope>NUCLEOTIDE SEQUENCE [LARGE SCALE GENOMIC DNA]</scope>
    <source>
        <strain evidence="7 8">JGD 233</strain>
    </source>
</reference>
<evidence type="ECO:0000256" key="1">
    <source>
        <dbReference type="ARBA" id="ARBA00022741"/>
    </source>
</evidence>
<dbReference type="PROSITE" id="PS50045">
    <property type="entry name" value="SIGMA54_INTERACT_4"/>
    <property type="match status" value="1"/>
</dbReference>
<dbReference type="Gene3D" id="3.30.450.20">
    <property type="entry name" value="PAS domain"/>
    <property type="match status" value="1"/>
</dbReference>
<dbReference type="InterPro" id="IPR000014">
    <property type="entry name" value="PAS"/>
</dbReference>
<dbReference type="PROSITE" id="PS00676">
    <property type="entry name" value="SIGMA54_INTERACT_2"/>
    <property type="match status" value="1"/>
</dbReference>
<dbReference type="Gene3D" id="3.30.450.40">
    <property type="match status" value="1"/>
</dbReference>
<dbReference type="Pfam" id="PF00158">
    <property type="entry name" value="Sigma54_activat"/>
    <property type="match status" value="1"/>
</dbReference>
<evidence type="ECO:0000259" key="6">
    <source>
        <dbReference type="PROSITE" id="PS50045"/>
    </source>
</evidence>
<dbReference type="Gene3D" id="3.40.50.300">
    <property type="entry name" value="P-loop containing nucleotide triphosphate hydrolases"/>
    <property type="match status" value="1"/>
</dbReference>
<accession>A0ABV3N7H7</accession>
<dbReference type="SUPFAM" id="SSF46689">
    <property type="entry name" value="Homeodomain-like"/>
    <property type="match status" value="1"/>
</dbReference>
<dbReference type="InterPro" id="IPR003593">
    <property type="entry name" value="AAA+_ATPase"/>
</dbReference>
<dbReference type="PROSITE" id="PS00688">
    <property type="entry name" value="SIGMA54_INTERACT_3"/>
    <property type="match status" value="1"/>
</dbReference>
<dbReference type="Pfam" id="PF25601">
    <property type="entry name" value="AAA_lid_14"/>
    <property type="match status" value="1"/>
</dbReference>
<keyword evidence="2" id="KW-0067">ATP-binding</keyword>
<keyword evidence="1" id="KW-0547">Nucleotide-binding</keyword>
<organism evidence="7 8">
    <name type="scientific">Erwinia papayae</name>
    <dbReference type="NCBI Taxonomy" id="206499"/>
    <lineage>
        <taxon>Bacteria</taxon>
        <taxon>Pseudomonadati</taxon>
        <taxon>Pseudomonadota</taxon>
        <taxon>Gammaproteobacteria</taxon>
        <taxon>Enterobacterales</taxon>
        <taxon>Erwiniaceae</taxon>
        <taxon>Erwinia</taxon>
    </lineage>
</organism>
<dbReference type="InterPro" id="IPR058031">
    <property type="entry name" value="AAA_lid_NorR"/>
</dbReference>
<dbReference type="InterPro" id="IPR029016">
    <property type="entry name" value="GAF-like_dom_sf"/>
</dbReference>
<dbReference type="PROSITE" id="PS00675">
    <property type="entry name" value="SIGMA54_INTERACT_1"/>
    <property type="match status" value="1"/>
</dbReference>
<dbReference type="InterPro" id="IPR003018">
    <property type="entry name" value="GAF"/>
</dbReference>
<dbReference type="Gene3D" id="1.10.10.60">
    <property type="entry name" value="Homeodomain-like"/>
    <property type="match status" value="1"/>
</dbReference>
<keyword evidence="3" id="KW-0805">Transcription regulation</keyword>
<comment type="caution">
    <text evidence="7">The sequence shown here is derived from an EMBL/GenBank/DDBJ whole genome shotgun (WGS) entry which is preliminary data.</text>
</comment>
<dbReference type="PANTHER" id="PTHR32071">
    <property type="entry name" value="TRANSCRIPTIONAL REGULATORY PROTEIN"/>
    <property type="match status" value="1"/>
</dbReference>
<feature type="domain" description="Sigma-54 factor interaction" evidence="6">
    <location>
        <begin position="353"/>
        <end position="583"/>
    </location>
</feature>
<evidence type="ECO:0000256" key="4">
    <source>
        <dbReference type="ARBA" id="ARBA00023125"/>
    </source>
</evidence>
<evidence type="ECO:0000256" key="5">
    <source>
        <dbReference type="ARBA" id="ARBA00023163"/>
    </source>
</evidence>
<dbReference type="SMART" id="SM00091">
    <property type="entry name" value="PAS"/>
    <property type="match status" value="1"/>
</dbReference>
<dbReference type="RefSeq" id="WP_367168693.1">
    <property type="nucleotide sequence ID" value="NZ_JBFKZN010000017.1"/>
</dbReference>
<dbReference type="Proteomes" id="UP001554567">
    <property type="component" value="Unassembled WGS sequence"/>
</dbReference>
<evidence type="ECO:0000313" key="7">
    <source>
        <dbReference type="EMBL" id="MEW5291779.1"/>
    </source>
</evidence>
<dbReference type="InterPro" id="IPR002197">
    <property type="entry name" value="HTH_Fis"/>
</dbReference>
<dbReference type="Pfam" id="PF02954">
    <property type="entry name" value="HTH_8"/>
    <property type="match status" value="1"/>
</dbReference>
<sequence>MNTPLFFRVKNMYQENAHQWEEEWSLLAQLNHQQRFSQYRRSLRTAWCEFAEGRMPEGLRGSISASWGRSRQQGIDPCHFQYSFCTSDQLRSTLSHNALLIRTARDTMRNLLAYNPDGHINLTDASGITLCFCGQDLTPVGSILRENVLGTNCSGRCLAENRLVYLLSEENYKQTLRERSKHCAAAPIHDGNGNMLGVLTLTADPDCFHYHTLGTVQAAAEAVSQQLILHRMVEEQKSVMESLNEGVIVVDTQGAIRQLNRYARQVLMIGDDVPDRNVDEVLRPEGETLRALPACKDRNITFCPTPGLRVPCLISVIVTPEGGRVISLRENRRTRDITRRVLGSSASYSFDMILGQSQIMQDIRSKACSAGRSDSTVLLTGESGTGKELFAQSIHNSSSRAQGPFLALNCGAIPRDLVQSELFGYEEGAFTSSRRGGAAGKFELADGGTLFLDEIGDMPLEAQASLLRVLQENEVTRLGGKRPLNVDVRIIAATHRDLNKEVESGAFRRDLYFRLNVISLNIPPLRARREDIKELADWFCEKICRSLRRDKASFSVAAVDLLEKHSWPGNVRELENIVERTLNMMEGQIVDVHDLPDEVKPLLRNKILPDARPADVFSLKSGEKHLIELCLAEKQGNLRQVAFALSLSRGALYNKLKRYGIDADRYRKQDVTG</sequence>
<dbReference type="InterPro" id="IPR025943">
    <property type="entry name" value="Sigma_54_int_dom_ATP-bd_2"/>
</dbReference>
<dbReference type="Pfam" id="PF01590">
    <property type="entry name" value="GAF"/>
    <property type="match status" value="1"/>
</dbReference>
<proteinExistence type="predicted"/>
<dbReference type="SMART" id="SM00382">
    <property type="entry name" value="AAA"/>
    <property type="match status" value="1"/>
</dbReference>
<keyword evidence="8" id="KW-1185">Reference proteome</keyword>
<keyword evidence="5" id="KW-0804">Transcription</keyword>
<dbReference type="EMBL" id="JBFKZN010000017">
    <property type="protein sequence ID" value="MEW5291779.1"/>
    <property type="molecule type" value="Genomic_DNA"/>
</dbReference>